<feature type="region of interest" description="Disordered" evidence="5">
    <location>
        <begin position="81"/>
        <end position="134"/>
    </location>
</feature>
<dbReference type="GO" id="GO:0008270">
    <property type="term" value="F:zinc ion binding"/>
    <property type="evidence" value="ECO:0007669"/>
    <property type="project" value="InterPro"/>
</dbReference>
<feature type="compositionally biased region" description="Basic and acidic residues" evidence="5">
    <location>
        <begin position="91"/>
        <end position="103"/>
    </location>
</feature>
<evidence type="ECO:0000256" key="6">
    <source>
        <dbReference type="SAM" id="Phobius"/>
    </source>
</evidence>
<feature type="transmembrane region" description="Helical" evidence="6">
    <location>
        <begin position="321"/>
        <end position="342"/>
    </location>
</feature>
<feature type="compositionally biased region" description="Acidic residues" evidence="5">
    <location>
        <begin position="155"/>
        <end position="166"/>
    </location>
</feature>
<dbReference type="Proteomes" id="UP000509510">
    <property type="component" value="Chromosome I"/>
</dbReference>
<evidence type="ECO:0000256" key="5">
    <source>
        <dbReference type="SAM" id="MobiDB-lite"/>
    </source>
</evidence>
<evidence type="ECO:0000256" key="3">
    <source>
        <dbReference type="ARBA" id="ARBA00023163"/>
    </source>
</evidence>
<protein>
    <submittedName>
        <fullName evidence="7">Uncharacterized protein</fullName>
    </submittedName>
</protein>
<dbReference type="PANTHER" id="PTHR31668:SF23">
    <property type="entry name" value="ZN(II)2CYS6 TRANSCRIPTION FACTOR (EUROFUNG)"/>
    <property type="match status" value="1"/>
</dbReference>
<dbReference type="KEGG" id="trg:TRUGW13939_00909"/>
<dbReference type="PANTHER" id="PTHR31668">
    <property type="entry name" value="GLUCOSE TRANSPORT TRANSCRIPTION REGULATOR RGT1-RELATED-RELATED"/>
    <property type="match status" value="1"/>
</dbReference>
<dbReference type="OrthoDB" id="4222821at2759"/>
<dbReference type="GO" id="GO:0000981">
    <property type="term" value="F:DNA-binding transcription factor activity, RNA polymerase II-specific"/>
    <property type="evidence" value="ECO:0007669"/>
    <property type="project" value="InterPro"/>
</dbReference>
<evidence type="ECO:0000256" key="1">
    <source>
        <dbReference type="ARBA" id="ARBA00023015"/>
    </source>
</evidence>
<evidence type="ECO:0000313" key="7">
    <source>
        <dbReference type="EMBL" id="QKX53829.1"/>
    </source>
</evidence>
<dbReference type="InterPro" id="IPR001138">
    <property type="entry name" value="Zn2Cys6_DnaBD"/>
</dbReference>
<keyword evidence="2" id="KW-0238">DNA-binding</keyword>
<proteinExistence type="predicted"/>
<feature type="compositionally biased region" description="Basic and acidic residues" evidence="5">
    <location>
        <begin position="220"/>
        <end position="229"/>
    </location>
</feature>
<accession>A0A7H8QIP2</accession>
<dbReference type="Gene3D" id="4.10.240.10">
    <property type="entry name" value="Zn(2)-C6 fungal-type DNA-binding domain"/>
    <property type="match status" value="1"/>
</dbReference>
<keyword evidence="3" id="KW-0804">Transcription</keyword>
<gene>
    <name evidence="7" type="ORF">TRUGW13939_00909</name>
</gene>
<dbReference type="GeneID" id="55988422"/>
<dbReference type="RefSeq" id="XP_035340008.1">
    <property type="nucleotide sequence ID" value="XM_035484115.1"/>
</dbReference>
<feature type="region of interest" description="Disordered" evidence="5">
    <location>
        <begin position="153"/>
        <end position="176"/>
    </location>
</feature>
<dbReference type="EMBL" id="CP055898">
    <property type="protein sequence ID" value="QKX53829.1"/>
    <property type="molecule type" value="Genomic_DNA"/>
</dbReference>
<evidence type="ECO:0000313" key="8">
    <source>
        <dbReference type="Proteomes" id="UP000509510"/>
    </source>
</evidence>
<keyword evidence="4" id="KW-0539">Nucleus</keyword>
<dbReference type="GO" id="GO:0003677">
    <property type="term" value="F:DNA binding"/>
    <property type="evidence" value="ECO:0007669"/>
    <property type="project" value="UniProtKB-KW"/>
</dbReference>
<dbReference type="InterPro" id="IPR050797">
    <property type="entry name" value="Carb_Metab_Trans_Reg"/>
</dbReference>
<dbReference type="CDD" id="cd00067">
    <property type="entry name" value="GAL4"/>
    <property type="match status" value="1"/>
</dbReference>
<dbReference type="InterPro" id="IPR036864">
    <property type="entry name" value="Zn2-C6_fun-type_DNA-bd_sf"/>
</dbReference>
<evidence type="ECO:0000256" key="2">
    <source>
        <dbReference type="ARBA" id="ARBA00023125"/>
    </source>
</evidence>
<dbReference type="GO" id="GO:0001080">
    <property type="term" value="P:nitrogen catabolite activation of transcription from RNA polymerase II promoter"/>
    <property type="evidence" value="ECO:0007669"/>
    <property type="project" value="TreeGrafter"/>
</dbReference>
<organism evidence="7 8">
    <name type="scientific">Talaromyces rugulosus</name>
    <name type="common">Penicillium rugulosum</name>
    <dbReference type="NCBI Taxonomy" id="121627"/>
    <lineage>
        <taxon>Eukaryota</taxon>
        <taxon>Fungi</taxon>
        <taxon>Dikarya</taxon>
        <taxon>Ascomycota</taxon>
        <taxon>Pezizomycotina</taxon>
        <taxon>Eurotiomycetes</taxon>
        <taxon>Eurotiomycetidae</taxon>
        <taxon>Eurotiales</taxon>
        <taxon>Trichocomaceae</taxon>
        <taxon>Talaromyces</taxon>
        <taxon>Talaromyces sect. Islandici</taxon>
    </lineage>
</organism>
<evidence type="ECO:0000256" key="4">
    <source>
        <dbReference type="ARBA" id="ARBA00023242"/>
    </source>
</evidence>
<keyword evidence="6" id="KW-1133">Transmembrane helix</keyword>
<dbReference type="AlphaFoldDB" id="A0A7H8QIP2"/>
<name>A0A7H8QIP2_TALRU</name>
<reference evidence="8" key="1">
    <citation type="submission" date="2020-06" db="EMBL/GenBank/DDBJ databases">
        <title>A chromosome-scale genome assembly of Talaromyces rugulosus W13939.</title>
        <authorList>
            <person name="Wang B."/>
            <person name="Guo L."/>
            <person name="Ye K."/>
            <person name="Wang L."/>
        </authorList>
    </citation>
    <scope>NUCLEOTIDE SEQUENCE [LARGE SCALE GENOMIC DNA]</scope>
    <source>
        <strain evidence="8">W13939</strain>
    </source>
</reference>
<keyword evidence="8" id="KW-1185">Reference proteome</keyword>
<feature type="region of interest" description="Disordered" evidence="5">
    <location>
        <begin position="206"/>
        <end position="234"/>
    </location>
</feature>
<keyword evidence="1" id="KW-0805">Transcription regulation</keyword>
<keyword evidence="6" id="KW-0812">Transmembrane</keyword>
<keyword evidence="6" id="KW-0472">Membrane</keyword>
<feature type="compositionally biased region" description="Low complexity" evidence="5">
    <location>
        <begin position="206"/>
        <end position="216"/>
    </location>
</feature>
<dbReference type="SUPFAM" id="SSF57701">
    <property type="entry name" value="Zn2/Cys6 DNA-binding domain"/>
    <property type="match status" value="1"/>
</dbReference>
<sequence>MHKFIAHNYQHHHPSQFISTSVSSSASVSRRSACDRCRGQKLRCIRDVSGGLDSAAAAGGGGCRRCLKMGADCQTTMTTSKRNVKRGGIIQRREQQQDKEYKESALSTSDIENNIIPPPPPPAAATTNTDTNNWLSWDLPSLSTLDESRDSEMYTLDDDDDDDDDNNNNKNGQFDMLADNEEFQIFDPMLFGDGSLFLHDDNAAELVQQQQQQQQEQAEEEKTADKKEEEKEEEEINLHTIASILEQYLVQINAGPPEITLAKILFTTSPSSANGEEKEEEKKNCCQRAHTVDSILQHTTHFINILKATGEKETQTLLRMLAIYTTILKLFLIIFAHVHIFLEDATTTAAAAAAAAIPAGKKKNNKITALEPIPDVQFIGFDIQSGHLQVTLFMQIVTHLIRSMESLLGIPSEYMLEHNIKVAHENDGMAEIINAVMHREAQRTDAVRGYGGVSALRDEMDAIKQLLEHIPL</sequence>
<dbReference type="GO" id="GO:0005634">
    <property type="term" value="C:nucleus"/>
    <property type="evidence" value="ECO:0007669"/>
    <property type="project" value="TreeGrafter"/>
</dbReference>